<proteinExistence type="predicted"/>
<dbReference type="Proteomes" id="UP000316781">
    <property type="component" value="Unassembled WGS sequence"/>
</dbReference>
<evidence type="ECO:0000313" key="1">
    <source>
        <dbReference type="EMBL" id="TRL31173.1"/>
    </source>
</evidence>
<dbReference type="EMBL" id="VJMF01000059">
    <property type="protein sequence ID" value="TRL31173.1"/>
    <property type="molecule type" value="Genomic_DNA"/>
</dbReference>
<evidence type="ECO:0000313" key="2">
    <source>
        <dbReference type="Proteomes" id="UP000316781"/>
    </source>
</evidence>
<gene>
    <name evidence="1" type="ORF">FM996_14420</name>
</gene>
<comment type="caution">
    <text evidence="1">The sequence shown here is derived from an EMBL/GenBank/DDBJ whole genome shotgun (WGS) entry which is preliminary data.</text>
</comment>
<reference evidence="1 2" key="1">
    <citation type="submission" date="2019-07" db="EMBL/GenBank/DDBJ databases">
        <title>Ln-dependent methylotrophs.</title>
        <authorList>
            <person name="Tani A."/>
        </authorList>
    </citation>
    <scope>NUCLEOTIDE SEQUENCE [LARGE SCALE GENOMIC DNA]</scope>
    <source>
        <strain evidence="1 2">SM89A</strain>
    </source>
</reference>
<name>A0A549SNG7_METSR</name>
<sequence length="72" mass="8169">MRAFSSSSFRFSNSFICRITRFDASRSSDARISLMSQFAAYWKETNSSPMLQPFLDLLRARYPDLSVSATSG</sequence>
<organism evidence="1 2">
    <name type="scientific">Methylosinus sporium</name>
    <dbReference type="NCBI Taxonomy" id="428"/>
    <lineage>
        <taxon>Bacteria</taxon>
        <taxon>Pseudomonadati</taxon>
        <taxon>Pseudomonadota</taxon>
        <taxon>Alphaproteobacteria</taxon>
        <taxon>Hyphomicrobiales</taxon>
        <taxon>Methylocystaceae</taxon>
        <taxon>Methylosinus</taxon>
    </lineage>
</organism>
<protein>
    <submittedName>
        <fullName evidence="1">Uncharacterized protein</fullName>
    </submittedName>
</protein>
<dbReference type="AlphaFoldDB" id="A0A549SNG7"/>
<accession>A0A549SNG7</accession>